<dbReference type="InterPro" id="IPR006616">
    <property type="entry name" value="DM9_repeat"/>
</dbReference>
<comment type="caution">
    <text evidence="1">The sequence shown here is derived from an EMBL/GenBank/DDBJ whole genome shotgun (WGS) entry which is preliminary data.</text>
</comment>
<accession>A0AAE1L0T4</accession>
<dbReference type="PANTHER" id="PTHR31649:SF1">
    <property type="entry name" value="FARNESOIC ACID O-METHYL TRANSFERASE DOMAIN-CONTAINING PROTEIN"/>
    <property type="match status" value="1"/>
</dbReference>
<evidence type="ECO:0000313" key="2">
    <source>
        <dbReference type="Proteomes" id="UP001286313"/>
    </source>
</evidence>
<gene>
    <name evidence="1" type="ORF">Pcinc_004742</name>
</gene>
<dbReference type="Proteomes" id="UP001286313">
    <property type="component" value="Unassembled WGS sequence"/>
</dbReference>
<dbReference type="PANTHER" id="PTHR31649">
    <property type="entry name" value="AGAP009604-PA"/>
    <property type="match status" value="1"/>
</dbReference>
<dbReference type="SMART" id="SM00696">
    <property type="entry name" value="DM9"/>
    <property type="match status" value="1"/>
</dbReference>
<reference evidence="1" key="1">
    <citation type="submission" date="2023-10" db="EMBL/GenBank/DDBJ databases">
        <title>Genome assemblies of two species of porcelain crab, Petrolisthes cinctipes and Petrolisthes manimaculis (Anomura: Porcellanidae).</title>
        <authorList>
            <person name="Angst P."/>
        </authorList>
    </citation>
    <scope>NUCLEOTIDE SEQUENCE</scope>
    <source>
        <strain evidence="1">PB745_01</strain>
        <tissue evidence="1">Gill</tissue>
    </source>
</reference>
<sequence>MVPCCSGSSCPSPVRLGTGRGFHQQQFGIVAAARHNGGLIPGVVMPGSTSCLIPWGGQAVAKMDYFVLSNQGGVDLVWQRASNGEVPRGALQGGYSETGEKLYIGRVNHGRTVLSGKVQPSHRVCYIPYNGQEVHHSSYEVLCLKTVPLANLGL</sequence>
<evidence type="ECO:0000313" key="1">
    <source>
        <dbReference type="EMBL" id="KAK3891368.1"/>
    </source>
</evidence>
<name>A0AAE1L0T4_PETCI</name>
<keyword evidence="2" id="KW-1185">Reference proteome</keyword>
<dbReference type="AlphaFoldDB" id="A0AAE1L0T4"/>
<protein>
    <submittedName>
        <fullName evidence="1">Uncharacterized protein</fullName>
    </submittedName>
</protein>
<dbReference type="EMBL" id="JAWQEG010000350">
    <property type="protein sequence ID" value="KAK3891368.1"/>
    <property type="molecule type" value="Genomic_DNA"/>
</dbReference>
<proteinExistence type="predicted"/>
<organism evidence="1 2">
    <name type="scientific">Petrolisthes cinctipes</name>
    <name type="common">Flat porcelain crab</name>
    <dbReference type="NCBI Taxonomy" id="88211"/>
    <lineage>
        <taxon>Eukaryota</taxon>
        <taxon>Metazoa</taxon>
        <taxon>Ecdysozoa</taxon>
        <taxon>Arthropoda</taxon>
        <taxon>Crustacea</taxon>
        <taxon>Multicrustacea</taxon>
        <taxon>Malacostraca</taxon>
        <taxon>Eumalacostraca</taxon>
        <taxon>Eucarida</taxon>
        <taxon>Decapoda</taxon>
        <taxon>Pleocyemata</taxon>
        <taxon>Anomura</taxon>
        <taxon>Galatheoidea</taxon>
        <taxon>Porcellanidae</taxon>
        <taxon>Petrolisthes</taxon>
    </lineage>
</organism>
<dbReference type="Pfam" id="PF11901">
    <property type="entry name" value="DM9"/>
    <property type="match status" value="1"/>
</dbReference>